<dbReference type="InterPro" id="IPR036770">
    <property type="entry name" value="Ankyrin_rpt-contain_sf"/>
</dbReference>
<comment type="caution">
    <text evidence="4">The sequence shown here is derived from an EMBL/GenBank/DDBJ whole genome shotgun (WGS) entry which is preliminary data.</text>
</comment>
<keyword evidence="2 3" id="KW-0040">ANK repeat</keyword>
<evidence type="ECO:0000256" key="2">
    <source>
        <dbReference type="ARBA" id="ARBA00023043"/>
    </source>
</evidence>
<accession>A0A9P8V5F9</accession>
<protein>
    <recommendedName>
        <fullName evidence="6">Ankyrin</fullName>
    </recommendedName>
</protein>
<dbReference type="PANTHER" id="PTHR24166:SF48">
    <property type="entry name" value="PROTEIN VAPYRIN"/>
    <property type="match status" value="1"/>
</dbReference>
<dbReference type="InterPro" id="IPR002110">
    <property type="entry name" value="Ankyrin_rpt"/>
</dbReference>
<evidence type="ECO:0000256" key="1">
    <source>
        <dbReference type="ARBA" id="ARBA00022737"/>
    </source>
</evidence>
<organism evidence="4 5">
    <name type="scientific">Plectosphaerella plurivora</name>
    <dbReference type="NCBI Taxonomy" id="936078"/>
    <lineage>
        <taxon>Eukaryota</taxon>
        <taxon>Fungi</taxon>
        <taxon>Dikarya</taxon>
        <taxon>Ascomycota</taxon>
        <taxon>Pezizomycotina</taxon>
        <taxon>Sordariomycetes</taxon>
        <taxon>Hypocreomycetidae</taxon>
        <taxon>Glomerellales</taxon>
        <taxon>Plectosphaerellaceae</taxon>
        <taxon>Plectosphaerella</taxon>
    </lineage>
</organism>
<name>A0A9P8V5F9_9PEZI</name>
<dbReference type="PANTHER" id="PTHR24166">
    <property type="entry name" value="ROLLING PEBBLES, ISOFORM B"/>
    <property type="match status" value="1"/>
</dbReference>
<sequence length="392" mass="43041">MANDSGCFRSSSYAVQDGLISEETKLRNDLAHIFSGTRHTGDDTMTLKDINEWSELNIVSAAVIICMVQGLQLPSTALDHAVKVITSAHTAATLDDLRRVDAQTRAGPPLLDNPLFYQLVMAAALKNNNRPLFRAMMSASTTFPSPPPGHQLLFSPERHPRLPLSAGQQATFGGKSSYGHAALRGQPDNGCDLWADMIEAGWALPRAYMQIWAATSSVPSAGLRLLNLLVSRGVVLDDATLYFAQMYGTPEVFSRLLDTKPLPSDPPARQSLLHLAAHHGDVDGVRELETLFAHGISAADVNWRPGPEVPVSMPRGREDKVPYRTALHTAAERGHAGVVEWLIKHGAEATYDYHHQEPLDLARAEGHENVVAVFGRYPECTAIKPWFWKSWF</sequence>
<gene>
    <name evidence="4" type="ORF">F5X68DRAFT_193955</name>
</gene>
<evidence type="ECO:0008006" key="6">
    <source>
        <dbReference type="Google" id="ProtNLM"/>
    </source>
</evidence>
<dbReference type="InterPro" id="IPR050889">
    <property type="entry name" value="Dendritic_Spine_Reg/Scaffold"/>
</dbReference>
<dbReference type="AlphaFoldDB" id="A0A9P8V5F9"/>
<dbReference type="Gene3D" id="1.25.40.20">
    <property type="entry name" value="Ankyrin repeat-containing domain"/>
    <property type="match status" value="1"/>
</dbReference>
<evidence type="ECO:0000313" key="4">
    <source>
        <dbReference type="EMBL" id="KAH6675410.1"/>
    </source>
</evidence>
<dbReference type="Proteomes" id="UP000770015">
    <property type="component" value="Unassembled WGS sequence"/>
</dbReference>
<dbReference type="EMBL" id="JAGSXJ010000025">
    <property type="protein sequence ID" value="KAH6675410.1"/>
    <property type="molecule type" value="Genomic_DNA"/>
</dbReference>
<dbReference type="SMART" id="SM00248">
    <property type="entry name" value="ANK"/>
    <property type="match status" value="2"/>
</dbReference>
<evidence type="ECO:0000256" key="3">
    <source>
        <dbReference type="PROSITE-ProRule" id="PRU00023"/>
    </source>
</evidence>
<feature type="repeat" description="ANK" evidence="3">
    <location>
        <begin position="322"/>
        <end position="354"/>
    </location>
</feature>
<dbReference type="OrthoDB" id="4837942at2759"/>
<dbReference type="PROSITE" id="PS50297">
    <property type="entry name" value="ANK_REP_REGION"/>
    <property type="match status" value="1"/>
</dbReference>
<keyword evidence="1" id="KW-0677">Repeat</keyword>
<reference evidence="4" key="1">
    <citation type="journal article" date="2021" name="Nat. Commun.">
        <title>Genetic determinants of endophytism in the Arabidopsis root mycobiome.</title>
        <authorList>
            <person name="Mesny F."/>
            <person name="Miyauchi S."/>
            <person name="Thiergart T."/>
            <person name="Pickel B."/>
            <person name="Atanasova L."/>
            <person name="Karlsson M."/>
            <person name="Huettel B."/>
            <person name="Barry K.W."/>
            <person name="Haridas S."/>
            <person name="Chen C."/>
            <person name="Bauer D."/>
            <person name="Andreopoulos W."/>
            <person name="Pangilinan J."/>
            <person name="LaButti K."/>
            <person name="Riley R."/>
            <person name="Lipzen A."/>
            <person name="Clum A."/>
            <person name="Drula E."/>
            <person name="Henrissat B."/>
            <person name="Kohler A."/>
            <person name="Grigoriev I.V."/>
            <person name="Martin F.M."/>
            <person name="Hacquard S."/>
        </authorList>
    </citation>
    <scope>NUCLEOTIDE SEQUENCE</scope>
    <source>
        <strain evidence="4">MPI-SDFR-AT-0117</strain>
    </source>
</reference>
<evidence type="ECO:0000313" key="5">
    <source>
        <dbReference type="Proteomes" id="UP000770015"/>
    </source>
</evidence>
<dbReference type="PROSITE" id="PS50088">
    <property type="entry name" value="ANK_REPEAT"/>
    <property type="match status" value="1"/>
</dbReference>
<dbReference type="SUPFAM" id="SSF48403">
    <property type="entry name" value="Ankyrin repeat"/>
    <property type="match status" value="1"/>
</dbReference>
<dbReference type="Pfam" id="PF12796">
    <property type="entry name" value="Ank_2"/>
    <property type="match status" value="1"/>
</dbReference>
<keyword evidence="5" id="KW-1185">Reference proteome</keyword>
<proteinExistence type="predicted"/>